<gene>
    <name evidence="1" type="ORF">A2W18_13745</name>
</gene>
<dbReference type="PANTHER" id="PTHR36529:SF1">
    <property type="entry name" value="GLYCOSYLTRANSFERASE"/>
    <property type="match status" value="1"/>
</dbReference>
<dbReference type="NCBIfam" id="TIGR04282">
    <property type="entry name" value="glyco_like_cofC"/>
    <property type="match status" value="1"/>
</dbReference>
<dbReference type="PANTHER" id="PTHR36529">
    <property type="entry name" value="SLL1095 PROTEIN"/>
    <property type="match status" value="1"/>
</dbReference>
<organism evidence="1 2">
    <name type="scientific">Candidatus Muproteobacteria bacterium RBG_16_60_9</name>
    <dbReference type="NCBI Taxonomy" id="1817755"/>
    <lineage>
        <taxon>Bacteria</taxon>
        <taxon>Pseudomonadati</taxon>
        <taxon>Pseudomonadota</taxon>
        <taxon>Candidatus Muproteobacteria</taxon>
    </lineage>
</organism>
<dbReference type="AlphaFoldDB" id="A0A1F6UW47"/>
<accession>A0A1F6UW47</accession>
<dbReference type="Proteomes" id="UP000179076">
    <property type="component" value="Unassembled WGS sequence"/>
</dbReference>
<dbReference type="EMBL" id="MFSP01000194">
    <property type="protein sequence ID" value="OGI61514.1"/>
    <property type="molecule type" value="Genomic_DNA"/>
</dbReference>
<dbReference type="SUPFAM" id="SSF53448">
    <property type="entry name" value="Nucleotide-diphospho-sugar transferases"/>
    <property type="match status" value="1"/>
</dbReference>
<evidence type="ECO:0000313" key="2">
    <source>
        <dbReference type="Proteomes" id="UP000179076"/>
    </source>
</evidence>
<comment type="caution">
    <text evidence="1">The sequence shown here is derived from an EMBL/GenBank/DDBJ whole genome shotgun (WGS) entry which is preliminary data.</text>
</comment>
<protein>
    <recommendedName>
        <fullName evidence="3">Glycosyltransferase</fullName>
    </recommendedName>
</protein>
<dbReference type="InterPro" id="IPR018641">
    <property type="entry name" value="Trfase_1_rSAM/seldom-assoc"/>
</dbReference>
<name>A0A1F6UW47_9PROT</name>
<dbReference type="Gene3D" id="3.90.550.10">
    <property type="entry name" value="Spore Coat Polysaccharide Biosynthesis Protein SpsA, Chain A"/>
    <property type="match status" value="1"/>
</dbReference>
<reference evidence="1 2" key="1">
    <citation type="journal article" date="2016" name="Nat. Commun.">
        <title>Thousands of microbial genomes shed light on interconnected biogeochemical processes in an aquifer system.</title>
        <authorList>
            <person name="Anantharaman K."/>
            <person name="Brown C.T."/>
            <person name="Hug L.A."/>
            <person name="Sharon I."/>
            <person name="Castelle C.J."/>
            <person name="Probst A.J."/>
            <person name="Thomas B.C."/>
            <person name="Singh A."/>
            <person name="Wilkins M.J."/>
            <person name="Karaoz U."/>
            <person name="Brodie E.L."/>
            <person name="Williams K.H."/>
            <person name="Hubbard S.S."/>
            <person name="Banfield J.F."/>
        </authorList>
    </citation>
    <scope>NUCLEOTIDE SEQUENCE [LARGE SCALE GENOMIC DNA]</scope>
</reference>
<dbReference type="Pfam" id="PF09837">
    <property type="entry name" value="DUF2064"/>
    <property type="match status" value="1"/>
</dbReference>
<evidence type="ECO:0008006" key="3">
    <source>
        <dbReference type="Google" id="ProtNLM"/>
    </source>
</evidence>
<sequence>MHHPALMIFAKQPIAGQVKTRLQPEFTAAQAAEIAELLIRETVALAVSSWPDPIYLCGAPDANHPLFQELAERFNVSLLDQGDGDLGRRMQRALAYGIERHGAAAVMGCDVPHCDWDILDDANAALARGRAVLGPSEDGGYYLIGVTDARAELFADIPWGGPQVLDITLDRANQIDIDFTMLPPLRDIDTAADLWLAARQHPRLRPFL</sequence>
<proteinExistence type="predicted"/>
<evidence type="ECO:0000313" key="1">
    <source>
        <dbReference type="EMBL" id="OGI61514.1"/>
    </source>
</evidence>
<dbReference type="InterPro" id="IPR029044">
    <property type="entry name" value="Nucleotide-diphossugar_trans"/>
</dbReference>